<gene>
    <name evidence="1" type="ORF">B4098_1558</name>
</gene>
<dbReference type="AlphaFoldDB" id="A0A150JZZ9"/>
<accession>A0A150JZZ9</accession>
<proteinExistence type="predicted"/>
<name>A0A150JZZ9_HEYCO</name>
<comment type="caution">
    <text evidence="1">The sequence shown here is derived from an EMBL/GenBank/DDBJ whole genome shotgun (WGS) entry which is preliminary data.</text>
</comment>
<dbReference type="EMBL" id="LQYG01000046">
    <property type="protein sequence ID" value="KYC62661.1"/>
    <property type="molecule type" value="Genomic_DNA"/>
</dbReference>
<evidence type="ECO:0000313" key="1">
    <source>
        <dbReference type="EMBL" id="KYC62661.1"/>
    </source>
</evidence>
<dbReference type="Proteomes" id="UP000075288">
    <property type="component" value="Unassembled WGS sequence"/>
</dbReference>
<sequence>MLILRDDALSCNWRKAKNSARYCVNRGRITEKPVPCQPENFIFNKKAARK</sequence>
<protein>
    <submittedName>
        <fullName evidence="1">Uncharacterized protein</fullName>
    </submittedName>
</protein>
<evidence type="ECO:0000313" key="2">
    <source>
        <dbReference type="Proteomes" id="UP000075288"/>
    </source>
</evidence>
<dbReference type="PATRIC" id="fig|1398.26.peg.3034"/>
<organism evidence="1 2">
    <name type="scientific">Heyndrickxia coagulans</name>
    <name type="common">Weizmannia coagulans</name>
    <dbReference type="NCBI Taxonomy" id="1398"/>
    <lineage>
        <taxon>Bacteria</taxon>
        <taxon>Bacillati</taxon>
        <taxon>Bacillota</taxon>
        <taxon>Bacilli</taxon>
        <taxon>Bacillales</taxon>
        <taxon>Bacillaceae</taxon>
        <taxon>Heyndrickxia</taxon>
    </lineage>
</organism>
<reference evidence="1 2" key="1">
    <citation type="submission" date="2016-01" db="EMBL/GenBank/DDBJ databases">
        <title>Genome Sequences of Twelve Sporeforming Bacillus Species Isolated from Foods.</title>
        <authorList>
            <person name="Berendsen E.M."/>
            <person name="Wells-Bennik M.H."/>
            <person name="Krawcyk A.O."/>
            <person name="De Jong A."/>
            <person name="Holsappel S."/>
            <person name="Eijlander R.T."/>
            <person name="Kuipers O.P."/>
        </authorList>
    </citation>
    <scope>NUCLEOTIDE SEQUENCE [LARGE SCALE GENOMIC DNA]</scope>
    <source>
        <strain evidence="1 2">B4098</strain>
    </source>
</reference>